<dbReference type="EMBL" id="CAUJNA010000102">
    <property type="protein sequence ID" value="CAJ1371871.1"/>
    <property type="molecule type" value="Genomic_DNA"/>
</dbReference>
<keyword evidence="3" id="KW-1185">Reference proteome</keyword>
<gene>
    <name evidence="2" type="ORF">EVOR1521_LOCUS2080</name>
</gene>
<reference evidence="2" key="1">
    <citation type="submission" date="2023-08" db="EMBL/GenBank/DDBJ databases">
        <authorList>
            <person name="Chen Y."/>
            <person name="Shah S."/>
            <person name="Dougan E. K."/>
            <person name="Thang M."/>
            <person name="Chan C."/>
        </authorList>
    </citation>
    <scope>NUCLEOTIDE SEQUENCE</scope>
</reference>
<dbReference type="PROSITE" id="PS51746">
    <property type="entry name" value="PPM_2"/>
    <property type="match status" value="1"/>
</dbReference>
<dbReference type="PANTHER" id="PTHR47992">
    <property type="entry name" value="PROTEIN PHOSPHATASE"/>
    <property type="match status" value="1"/>
</dbReference>
<dbReference type="SMART" id="SM00332">
    <property type="entry name" value="PP2Cc"/>
    <property type="match status" value="1"/>
</dbReference>
<dbReference type="CDD" id="cd00143">
    <property type="entry name" value="PP2Cc"/>
    <property type="match status" value="1"/>
</dbReference>
<evidence type="ECO:0000259" key="1">
    <source>
        <dbReference type="PROSITE" id="PS51746"/>
    </source>
</evidence>
<proteinExistence type="predicted"/>
<dbReference type="GO" id="GO:0004722">
    <property type="term" value="F:protein serine/threonine phosphatase activity"/>
    <property type="evidence" value="ECO:0007669"/>
    <property type="project" value="InterPro"/>
</dbReference>
<protein>
    <recommendedName>
        <fullName evidence="1">PPM-type phosphatase domain-containing protein</fullName>
    </recommendedName>
</protein>
<dbReference type="InterPro" id="IPR001932">
    <property type="entry name" value="PPM-type_phosphatase-like_dom"/>
</dbReference>
<name>A0AA36HN40_9DINO</name>
<dbReference type="AlphaFoldDB" id="A0AA36HN40"/>
<dbReference type="InterPro" id="IPR036457">
    <property type="entry name" value="PPM-type-like_dom_sf"/>
</dbReference>
<dbReference type="InterPro" id="IPR015655">
    <property type="entry name" value="PP2C"/>
</dbReference>
<organism evidence="2 3">
    <name type="scientific">Effrenium voratum</name>
    <dbReference type="NCBI Taxonomy" id="2562239"/>
    <lineage>
        <taxon>Eukaryota</taxon>
        <taxon>Sar</taxon>
        <taxon>Alveolata</taxon>
        <taxon>Dinophyceae</taxon>
        <taxon>Suessiales</taxon>
        <taxon>Symbiodiniaceae</taxon>
        <taxon>Effrenium</taxon>
    </lineage>
</organism>
<sequence length="356" mass="37104">MAMDVPLHPSVRLDRQPLHPSVRHLPPHVLRSPPKVSAATVATAAACARWARATRTMQLPATRGLHARAARVARRCEWPAGAGPDVPGCGMVSAGGVDPDRPKVNQDACYVAKLPDGRLQAMVLDGHGKKGHVVAGALKALLPALVAEGGDLSAAFRGSDAALRAAGLGRPAYASGAAAIAAVIRQGEAASPWEVQVACSGDCRAWLLEKLDGRWQGRAASEPSSCEAIAEKQRIEATGARVANGILWAGPIGVAMSRALGDLALRPFGLLAEPELSEFSDTTEGFLVLVSDGLSDVLSAADAAQIAASLEEDKSGLSIPEVLVAEARRRWQADLPLDVRIDDTTAVVIPLLSNID</sequence>
<dbReference type="Gene3D" id="3.60.40.10">
    <property type="entry name" value="PPM-type phosphatase domain"/>
    <property type="match status" value="1"/>
</dbReference>
<evidence type="ECO:0000313" key="3">
    <source>
        <dbReference type="Proteomes" id="UP001178507"/>
    </source>
</evidence>
<feature type="domain" description="PPM-type phosphatase" evidence="1">
    <location>
        <begin position="88"/>
        <end position="351"/>
    </location>
</feature>
<evidence type="ECO:0000313" key="2">
    <source>
        <dbReference type="EMBL" id="CAJ1371871.1"/>
    </source>
</evidence>
<accession>A0AA36HN40</accession>
<dbReference type="SUPFAM" id="SSF81606">
    <property type="entry name" value="PP2C-like"/>
    <property type="match status" value="1"/>
</dbReference>
<comment type="caution">
    <text evidence="2">The sequence shown here is derived from an EMBL/GenBank/DDBJ whole genome shotgun (WGS) entry which is preliminary data.</text>
</comment>
<dbReference type="Pfam" id="PF00481">
    <property type="entry name" value="PP2C"/>
    <property type="match status" value="1"/>
</dbReference>
<dbReference type="Proteomes" id="UP001178507">
    <property type="component" value="Unassembled WGS sequence"/>
</dbReference>